<protein>
    <recommendedName>
        <fullName evidence="1">GYF domain-containing protein</fullName>
    </recommendedName>
</protein>
<dbReference type="AlphaFoldDB" id="A0A517STH1"/>
<reference evidence="2 3" key="1">
    <citation type="submission" date="2019-02" db="EMBL/GenBank/DDBJ databases">
        <title>Deep-cultivation of Planctomycetes and their phenomic and genomic characterization uncovers novel biology.</title>
        <authorList>
            <person name="Wiegand S."/>
            <person name="Jogler M."/>
            <person name="Boedeker C."/>
            <person name="Pinto D."/>
            <person name="Vollmers J."/>
            <person name="Rivas-Marin E."/>
            <person name="Kohn T."/>
            <person name="Peeters S.H."/>
            <person name="Heuer A."/>
            <person name="Rast P."/>
            <person name="Oberbeckmann S."/>
            <person name="Bunk B."/>
            <person name="Jeske O."/>
            <person name="Meyerdierks A."/>
            <person name="Storesund J.E."/>
            <person name="Kallscheuer N."/>
            <person name="Luecker S."/>
            <person name="Lage O.M."/>
            <person name="Pohl T."/>
            <person name="Merkel B.J."/>
            <person name="Hornburger P."/>
            <person name="Mueller R.-W."/>
            <person name="Bruemmer F."/>
            <person name="Labrenz M."/>
            <person name="Spormann A.M."/>
            <person name="Op den Camp H."/>
            <person name="Overmann J."/>
            <person name="Amann R."/>
            <person name="Jetten M.S.M."/>
            <person name="Mascher T."/>
            <person name="Medema M.H."/>
            <person name="Devos D.P."/>
            <person name="Kaster A.-K."/>
            <person name="Ovreas L."/>
            <person name="Rohde M."/>
            <person name="Galperin M.Y."/>
            <person name="Jogler C."/>
        </authorList>
    </citation>
    <scope>NUCLEOTIDE SEQUENCE [LARGE SCALE GENOMIC DNA]</scope>
    <source>
        <strain evidence="2 3">SV_7m_r</strain>
    </source>
</reference>
<sequence length="316" mass="34612">MASEWYYGRNGQQQGPVTSNQLKQLAQSGQLLPTDFVWKEGMSEWAKASKVKGLFPDRLSGEPAVNVDQLGNNAAKSVAQAAGGAKKALGWISERVGPGKIEQQQRMIWLGGNWEANDGATSLQFVAESPGLRSNRYTLIKSDGIMGACEFDPKGLTITMLSNPEIGTLKVLSLTPKQLVLESSQGTTVYRKVASVDKRKVLESAKQAADWTLGLGGLREQARIRLLCGSWEAADEDHADVLITADDPNQAFRGGKDSVGVHRSDNFTAKGEFLHKEMVLNLMHDNAEPLVVRVIALNEQELVLAWPSETVHYRRK</sequence>
<dbReference type="Pfam" id="PF14237">
    <property type="entry name" value="GYF_2"/>
    <property type="match status" value="1"/>
</dbReference>
<evidence type="ECO:0000313" key="3">
    <source>
        <dbReference type="Proteomes" id="UP000315003"/>
    </source>
</evidence>
<accession>A0A517STH1</accession>
<feature type="domain" description="GYF" evidence="1">
    <location>
        <begin position="5"/>
        <end position="54"/>
    </location>
</feature>
<keyword evidence="3" id="KW-1185">Reference proteome</keyword>
<gene>
    <name evidence="2" type="ORF">SV7mr_19310</name>
</gene>
<dbReference type="Proteomes" id="UP000315003">
    <property type="component" value="Chromosome"/>
</dbReference>
<evidence type="ECO:0000259" key="1">
    <source>
        <dbReference type="Pfam" id="PF14237"/>
    </source>
</evidence>
<evidence type="ECO:0000313" key="2">
    <source>
        <dbReference type="EMBL" id="QDT59424.1"/>
    </source>
</evidence>
<dbReference type="RefSeq" id="WP_145271293.1">
    <property type="nucleotide sequence ID" value="NZ_CP036272.1"/>
</dbReference>
<dbReference type="EMBL" id="CP036272">
    <property type="protein sequence ID" value="QDT59424.1"/>
    <property type="molecule type" value="Genomic_DNA"/>
</dbReference>
<proteinExistence type="predicted"/>
<dbReference type="InterPro" id="IPR025640">
    <property type="entry name" value="GYF_2"/>
</dbReference>
<name>A0A517STH1_9BACT</name>
<organism evidence="2 3">
    <name type="scientific">Stieleria bergensis</name>
    <dbReference type="NCBI Taxonomy" id="2528025"/>
    <lineage>
        <taxon>Bacteria</taxon>
        <taxon>Pseudomonadati</taxon>
        <taxon>Planctomycetota</taxon>
        <taxon>Planctomycetia</taxon>
        <taxon>Pirellulales</taxon>
        <taxon>Pirellulaceae</taxon>
        <taxon>Stieleria</taxon>
    </lineage>
</organism>
<dbReference type="OrthoDB" id="292841at2"/>